<evidence type="ECO:0000256" key="4">
    <source>
        <dbReference type="ARBA" id="ARBA00023125"/>
    </source>
</evidence>
<organism evidence="7 8">
    <name type="scientific">Leucobacter albus</name>
    <dbReference type="NCBI Taxonomy" id="272210"/>
    <lineage>
        <taxon>Bacteria</taxon>
        <taxon>Bacillati</taxon>
        <taxon>Actinomycetota</taxon>
        <taxon>Actinomycetes</taxon>
        <taxon>Micrococcales</taxon>
        <taxon>Microbacteriaceae</taxon>
        <taxon>Leucobacter</taxon>
    </lineage>
</organism>
<comment type="function">
    <text evidence="1 6">Required for the transposition of the insertion element.</text>
</comment>
<dbReference type="NCBIfam" id="NF033544">
    <property type="entry name" value="transpos_IS1249"/>
    <property type="match status" value="1"/>
</dbReference>
<evidence type="ECO:0000313" key="8">
    <source>
        <dbReference type="Proteomes" id="UP001597181"/>
    </source>
</evidence>
<feature type="non-terminal residue" evidence="7">
    <location>
        <position position="340"/>
    </location>
</feature>
<evidence type="ECO:0000313" key="7">
    <source>
        <dbReference type="EMBL" id="MFD1203516.1"/>
    </source>
</evidence>
<protein>
    <recommendedName>
        <fullName evidence="6">Mutator family transposase</fullName>
    </recommendedName>
</protein>
<name>A0ABW3TRY2_9MICO</name>
<dbReference type="Pfam" id="PF00872">
    <property type="entry name" value="Transposase_mut"/>
    <property type="match status" value="1"/>
</dbReference>
<dbReference type="EMBL" id="JBHTLY010000021">
    <property type="protein sequence ID" value="MFD1203516.1"/>
    <property type="molecule type" value="Genomic_DNA"/>
</dbReference>
<dbReference type="InterPro" id="IPR001207">
    <property type="entry name" value="Transposase_mutator"/>
</dbReference>
<dbReference type="Proteomes" id="UP001597181">
    <property type="component" value="Unassembled WGS sequence"/>
</dbReference>
<keyword evidence="8" id="KW-1185">Reference proteome</keyword>
<dbReference type="PANTHER" id="PTHR33217:SF9">
    <property type="entry name" value="MUTATOR FAMILY TRANSPOSASE"/>
    <property type="match status" value="1"/>
</dbReference>
<proteinExistence type="inferred from homology"/>
<evidence type="ECO:0000256" key="5">
    <source>
        <dbReference type="ARBA" id="ARBA00023172"/>
    </source>
</evidence>
<dbReference type="InterPro" id="IPR048004">
    <property type="entry name" value="IS1249_transpos"/>
</dbReference>
<dbReference type="RefSeq" id="WP_382403321.1">
    <property type="nucleotide sequence ID" value="NZ_JBHTLY010000021.1"/>
</dbReference>
<evidence type="ECO:0000256" key="6">
    <source>
        <dbReference type="RuleBase" id="RU365089"/>
    </source>
</evidence>
<comment type="caution">
    <text evidence="7">The sequence shown here is derived from an EMBL/GenBank/DDBJ whole genome shotgun (WGS) entry which is preliminary data.</text>
</comment>
<keyword evidence="3 6" id="KW-0815">Transposition</keyword>
<evidence type="ECO:0000256" key="1">
    <source>
        <dbReference type="ARBA" id="ARBA00002190"/>
    </source>
</evidence>
<keyword evidence="4 6" id="KW-0238">DNA-binding</keyword>
<evidence type="ECO:0000256" key="2">
    <source>
        <dbReference type="ARBA" id="ARBA00010961"/>
    </source>
</evidence>
<sequence>MANSLNTTRCVLCSTKLVKNGKTAAGTQRWKCQTCGASSSRRRPDVTRQKELARYLAWLQGKHSQAEIDGTHTGRSFRRETAWCWNLTPRIPATGVVHDVVQIDGFNLRTGWCVLVAATRGQVIGYQWCSRESEAAWSALLTRLPAPRVVVCDGGPGMHAALRTHWASANVQRCLVHLQRNVRKYVTTRSKTAAGKALWGLALKLTRVRDRVDADAWGGLLLAWEEAYLHLTKERTYRKHATEVPSWAKPGQTWWYTHQRLRSGYHVLRRVIRAKHLFTFLDVTHQGLQVPSTTNEIEGAINSPMRLLLLHHRGMTEAHQKRAIEWWLYLHSEAPDVGRV</sequence>
<gene>
    <name evidence="7" type="ORF">ACFQ3U_16610</name>
</gene>
<comment type="similarity">
    <text evidence="2 6">Belongs to the transposase mutator family.</text>
</comment>
<accession>A0ABW3TRY2</accession>
<dbReference type="PANTHER" id="PTHR33217">
    <property type="entry name" value="TRANSPOSASE FOR INSERTION SEQUENCE ELEMENT IS1081"/>
    <property type="match status" value="1"/>
</dbReference>
<keyword evidence="6" id="KW-0814">Transposable element</keyword>
<keyword evidence="5 6" id="KW-0233">DNA recombination</keyword>
<reference evidence="8" key="1">
    <citation type="journal article" date="2019" name="Int. J. Syst. Evol. Microbiol.">
        <title>The Global Catalogue of Microorganisms (GCM) 10K type strain sequencing project: providing services to taxonomists for standard genome sequencing and annotation.</title>
        <authorList>
            <consortium name="The Broad Institute Genomics Platform"/>
            <consortium name="The Broad Institute Genome Sequencing Center for Infectious Disease"/>
            <person name="Wu L."/>
            <person name="Ma J."/>
        </authorList>
    </citation>
    <scope>NUCLEOTIDE SEQUENCE [LARGE SCALE GENOMIC DNA]</scope>
    <source>
        <strain evidence="8">CCUG 50213</strain>
    </source>
</reference>
<evidence type="ECO:0000256" key="3">
    <source>
        <dbReference type="ARBA" id="ARBA00022578"/>
    </source>
</evidence>